<protein>
    <submittedName>
        <fullName evidence="1">Uncharacterized protein</fullName>
    </submittedName>
</protein>
<dbReference type="AlphaFoldDB" id="A0A8H6M4P3"/>
<proteinExistence type="predicted"/>
<dbReference type="EMBL" id="JACGCI010000041">
    <property type="protein sequence ID" value="KAF6753004.1"/>
    <property type="molecule type" value="Genomic_DNA"/>
</dbReference>
<comment type="caution">
    <text evidence="1">The sequence shown here is derived from an EMBL/GenBank/DDBJ whole genome shotgun (WGS) entry which is preliminary data.</text>
</comment>
<organism evidence="1 2">
    <name type="scientific">Ephemerocybe angulata</name>
    <dbReference type="NCBI Taxonomy" id="980116"/>
    <lineage>
        <taxon>Eukaryota</taxon>
        <taxon>Fungi</taxon>
        <taxon>Dikarya</taxon>
        <taxon>Basidiomycota</taxon>
        <taxon>Agaricomycotina</taxon>
        <taxon>Agaricomycetes</taxon>
        <taxon>Agaricomycetidae</taxon>
        <taxon>Agaricales</taxon>
        <taxon>Agaricineae</taxon>
        <taxon>Psathyrellaceae</taxon>
        <taxon>Ephemerocybe</taxon>
    </lineage>
</organism>
<accession>A0A8H6M4P3</accession>
<dbReference type="Proteomes" id="UP000521943">
    <property type="component" value="Unassembled WGS sequence"/>
</dbReference>
<evidence type="ECO:0000313" key="2">
    <source>
        <dbReference type="Proteomes" id="UP000521943"/>
    </source>
</evidence>
<gene>
    <name evidence="1" type="ORF">DFP72DRAFT_903086</name>
</gene>
<sequence>MSTNLQAIKPGYPASALLNVLLQHYATDFPKYTRNVNISDELWKHWNNIYEDILTHIDKVEAAETDPEWDAFDKYTNAIGPLETILLELETHLSVNEVSPIPEADGVSPLITFMLQWLENRQTFINAGEPLENAHFTGLTDAERAVQTDLRSALKKDDETVLGQLANLIAQHGLQDDSILERGPNDKFVSTVRDHVQTAQTDAQNFEADDFDRMGKVVFAIMAIYIPFLAHDDDKDNAHVISTKLWKAVQVFAEFLVEFVKNQAVTIDTFNEKWAVYEKVLLDEVDAFALQMVTLMRLASKVRRPFFGRTVGVIKMWQALTSSKELQAEKAATRRAALSKLLVDTMAEFEKTGKEVTAFSEVDTLEATITERKEGYTNLVGRIKTEVDTYSDLGGKWEKLETAYGNGVAVDDENLKKFLQFIQTNKSAALLTSPV</sequence>
<evidence type="ECO:0000313" key="1">
    <source>
        <dbReference type="EMBL" id="KAF6753004.1"/>
    </source>
</evidence>
<keyword evidence="2" id="KW-1185">Reference proteome</keyword>
<dbReference type="OrthoDB" id="2953592at2759"/>
<name>A0A8H6M4P3_9AGAR</name>
<reference evidence="1 2" key="1">
    <citation type="submission" date="2020-07" db="EMBL/GenBank/DDBJ databases">
        <title>Comparative genomics of pyrophilous fungi reveals a link between fire events and developmental genes.</title>
        <authorList>
            <consortium name="DOE Joint Genome Institute"/>
            <person name="Steindorff A.S."/>
            <person name="Carver A."/>
            <person name="Calhoun S."/>
            <person name="Stillman K."/>
            <person name="Liu H."/>
            <person name="Lipzen A."/>
            <person name="Pangilinan J."/>
            <person name="Labutti K."/>
            <person name="Bruns T.D."/>
            <person name="Grigoriev I.V."/>
        </authorList>
    </citation>
    <scope>NUCLEOTIDE SEQUENCE [LARGE SCALE GENOMIC DNA]</scope>
    <source>
        <strain evidence="1 2">CBS 144469</strain>
    </source>
</reference>